<evidence type="ECO:0000313" key="7">
    <source>
        <dbReference type="Proteomes" id="UP000214365"/>
    </source>
</evidence>
<keyword evidence="4" id="KW-0560">Oxidoreductase</keyword>
<dbReference type="STRING" id="1441469.A0A225AVN6"/>
<evidence type="ECO:0000256" key="4">
    <source>
        <dbReference type="RuleBase" id="RU003682"/>
    </source>
</evidence>
<feature type="domain" description="Fe2OG dioxygenase" evidence="5">
    <location>
        <begin position="229"/>
        <end position="348"/>
    </location>
</feature>
<dbReference type="InterPro" id="IPR005123">
    <property type="entry name" value="Oxoglu/Fe-dep_dioxygenase_dom"/>
</dbReference>
<dbReference type="InterPro" id="IPR050295">
    <property type="entry name" value="Plant_2OG-oxidoreductases"/>
</dbReference>
<evidence type="ECO:0000256" key="3">
    <source>
        <dbReference type="ARBA" id="ARBA00023004"/>
    </source>
</evidence>
<keyword evidence="2 4" id="KW-0479">Metal-binding</keyword>
<comment type="caution">
    <text evidence="6">The sequence shown here is derived from an EMBL/GenBank/DDBJ whole genome shotgun (WGS) entry which is preliminary data.</text>
</comment>
<dbReference type="Proteomes" id="UP000214365">
    <property type="component" value="Unassembled WGS sequence"/>
</dbReference>
<dbReference type="InterPro" id="IPR026992">
    <property type="entry name" value="DIOX_N"/>
</dbReference>
<dbReference type="SUPFAM" id="SSF51197">
    <property type="entry name" value="Clavaminate synthase-like"/>
    <property type="match status" value="1"/>
</dbReference>
<name>A0A225AVN6_TALAT</name>
<dbReference type="Pfam" id="PF14226">
    <property type="entry name" value="DIOX_N"/>
    <property type="match status" value="1"/>
</dbReference>
<accession>A0A225AVN6</accession>
<proteinExistence type="inferred from homology"/>
<keyword evidence="3 4" id="KW-0408">Iron</keyword>
<evidence type="ECO:0000259" key="5">
    <source>
        <dbReference type="PROSITE" id="PS51471"/>
    </source>
</evidence>
<evidence type="ECO:0000256" key="1">
    <source>
        <dbReference type="ARBA" id="ARBA00008056"/>
    </source>
</evidence>
<dbReference type="GeneID" id="31006116"/>
<keyword evidence="7" id="KW-1185">Reference proteome</keyword>
<dbReference type="PANTHER" id="PTHR47991">
    <property type="entry name" value="OXOGLUTARATE/IRON-DEPENDENT DIOXYGENASE"/>
    <property type="match status" value="1"/>
</dbReference>
<organism evidence="6 7">
    <name type="scientific">Talaromyces atroroseus</name>
    <dbReference type="NCBI Taxonomy" id="1441469"/>
    <lineage>
        <taxon>Eukaryota</taxon>
        <taxon>Fungi</taxon>
        <taxon>Dikarya</taxon>
        <taxon>Ascomycota</taxon>
        <taxon>Pezizomycotina</taxon>
        <taxon>Eurotiomycetes</taxon>
        <taxon>Eurotiomycetidae</taxon>
        <taxon>Eurotiales</taxon>
        <taxon>Trichocomaceae</taxon>
        <taxon>Talaromyces</taxon>
        <taxon>Talaromyces sect. Trachyspermi</taxon>
    </lineage>
</organism>
<dbReference type="GO" id="GO:0044283">
    <property type="term" value="P:small molecule biosynthetic process"/>
    <property type="evidence" value="ECO:0007669"/>
    <property type="project" value="UniProtKB-ARBA"/>
</dbReference>
<evidence type="ECO:0000313" key="6">
    <source>
        <dbReference type="EMBL" id="OKL58495.1"/>
    </source>
</evidence>
<dbReference type="PROSITE" id="PS51471">
    <property type="entry name" value="FE2OG_OXY"/>
    <property type="match status" value="1"/>
</dbReference>
<dbReference type="Pfam" id="PF03171">
    <property type="entry name" value="2OG-FeII_Oxy"/>
    <property type="match status" value="1"/>
</dbReference>
<dbReference type="InterPro" id="IPR044861">
    <property type="entry name" value="IPNS-like_FE2OG_OXY"/>
</dbReference>
<dbReference type="InterPro" id="IPR027443">
    <property type="entry name" value="IPNS-like_sf"/>
</dbReference>
<gene>
    <name evidence="6" type="ORF">UA08_06360</name>
</gene>
<protein>
    <recommendedName>
        <fullName evidence="5">Fe2OG dioxygenase domain-containing protein</fullName>
    </recommendedName>
</protein>
<dbReference type="OrthoDB" id="288590at2759"/>
<dbReference type="GO" id="GO:0016491">
    <property type="term" value="F:oxidoreductase activity"/>
    <property type="evidence" value="ECO:0007669"/>
    <property type="project" value="UniProtKB-KW"/>
</dbReference>
<reference evidence="6 7" key="1">
    <citation type="submission" date="2015-06" db="EMBL/GenBank/DDBJ databases">
        <title>Talaromyces atroroseus IBT 11181 draft genome.</title>
        <authorList>
            <person name="Rasmussen K.B."/>
            <person name="Rasmussen S."/>
            <person name="Petersen B."/>
            <person name="Sicheritz-Ponten T."/>
            <person name="Mortensen U.H."/>
            <person name="Thrane U."/>
        </authorList>
    </citation>
    <scope>NUCLEOTIDE SEQUENCE [LARGE SCALE GENOMIC DNA]</scope>
    <source>
        <strain evidence="6 7">IBT 11181</strain>
    </source>
</reference>
<dbReference type="EMBL" id="LFMY01000009">
    <property type="protein sequence ID" value="OKL58495.1"/>
    <property type="molecule type" value="Genomic_DNA"/>
</dbReference>
<dbReference type="RefSeq" id="XP_020118616.1">
    <property type="nucleotide sequence ID" value="XM_020268674.1"/>
</dbReference>
<comment type="similarity">
    <text evidence="1 4">Belongs to the iron/ascorbate-dependent oxidoreductase family.</text>
</comment>
<dbReference type="Gene3D" id="2.60.120.330">
    <property type="entry name" value="B-lactam Antibiotic, Isopenicillin N Synthase, Chain"/>
    <property type="match status" value="1"/>
</dbReference>
<evidence type="ECO:0000256" key="2">
    <source>
        <dbReference type="ARBA" id="ARBA00022723"/>
    </source>
</evidence>
<sequence length="419" mass="47728">MATSTAVERDPNRVYYRAGGFEQSRPILRGPDAKKTFEFIPTVDMVNISSPDLELRKMLAAEVGQAMREVGFFYATNPPVDTKLMGLLDDILELSKKFFALPFETKACTITTWSFFATRAKEKQNKYHMNQSPSFKGYMPSKTIEKYAPDRDTFLVGSDFTDPGQHFIKVAPPGSVSQNQWPDEELPEFRSIFYQYFRQCFTFAKQLIHIFALSLGLEEGAFDETFKEPLTDALFQHYFADPDRKEAQELFFPHADFSGMVQRDNHNETLVNRCAGLTLLLNQKDVPGLEVLNANGIWVPAPPIEHAFVVNTGAYFELLSNSQFLSTVHRVHTKLSVERFSLATFISPDPSVFISTHPALLKEGEESKYTSHHIGKRYITGLVHNSPNHPWCKKLKASGIKEEDYKWELLMQPFPDDLA</sequence>
<dbReference type="GO" id="GO:0046872">
    <property type="term" value="F:metal ion binding"/>
    <property type="evidence" value="ECO:0007669"/>
    <property type="project" value="UniProtKB-KW"/>
</dbReference>
<dbReference type="AlphaFoldDB" id="A0A225AVN6"/>